<organism evidence="13 14">
    <name type="scientific">Candidatus Collierbacteria bacterium RIFOXYD1_FULL_40_9</name>
    <dbReference type="NCBI Taxonomy" id="1817731"/>
    <lineage>
        <taxon>Bacteria</taxon>
        <taxon>Candidatus Collieribacteriota</taxon>
    </lineage>
</organism>
<keyword evidence="8 10" id="KW-0472">Membrane</keyword>
<name>A0A1F5FTP3_9BACT</name>
<evidence type="ECO:0000256" key="10">
    <source>
        <dbReference type="SAM" id="Phobius"/>
    </source>
</evidence>
<keyword evidence="5" id="KW-0133">Cell shape</keyword>
<sequence>MNKQKSVFWLHFIVVVFLAIGVSRLTFVNLVMGEYYSKQARGNTIRSEKIKQVRGVIYDRNGKQLAVNIEHDGKDIRFYPFGEVTASVLGYVGKIDEQTLKKCSPVCDGETEIGRMGLEKQYDEKLGGISGEMLVEERASGETRSWAVKSEGKVSENIKSNLDVDLQKIAFIALKEKLKETGRSGAIIVSRVNGEVLAMVSAPSFDNNLFIDGGKRSDFGGDYKNVTDIIADTEKKPLFNRAISGDFAPGSVYKIIPSIAALEEGKITEKTTILDTGEIKIGEYRFGNWYLDKYGRTEGEVDVIKGLSRSNDIFYYRIGEMLGVDSLVKWSKVFGLGEKTGVDLPSEVRGLLPDPYWREKILGERWFLGNTFHLSIGQGDLMATPLQINTMTASVVSAKKCIPKIVGKSDCLAVNIKDENRKIIIKGMEKACSPDGTAFPLFKYAGKVYCKTGTAQKGGEETLPNSWISVVVPKGSSVDDWIVMTILVEEGGEGSAVAGAVAAEIVGELLR</sequence>
<dbReference type="InterPro" id="IPR050515">
    <property type="entry name" value="Beta-lactam/transpept"/>
</dbReference>
<evidence type="ECO:0000256" key="1">
    <source>
        <dbReference type="ARBA" id="ARBA00004167"/>
    </source>
</evidence>
<evidence type="ECO:0000259" key="11">
    <source>
        <dbReference type="Pfam" id="PF00905"/>
    </source>
</evidence>
<dbReference type="InterPro" id="IPR001460">
    <property type="entry name" value="PCN-bd_Tpept"/>
</dbReference>
<dbReference type="Pfam" id="PF00905">
    <property type="entry name" value="Transpeptidase"/>
    <property type="match status" value="1"/>
</dbReference>
<dbReference type="PANTHER" id="PTHR30627:SF2">
    <property type="entry name" value="PEPTIDOGLYCAN D,D-TRANSPEPTIDASE MRDA"/>
    <property type="match status" value="1"/>
</dbReference>
<dbReference type="Proteomes" id="UP000179237">
    <property type="component" value="Unassembled WGS sequence"/>
</dbReference>
<dbReference type="SUPFAM" id="SSF56601">
    <property type="entry name" value="beta-lactamase/transpeptidase-like"/>
    <property type="match status" value="1"/>
</dbReference>
<keyword evidence="3" id="KW-1003">Cell membrane</keyword>
<dbReference type="GO" id="GO:0071555">
    <property type="term" value="P:cell wall organization"/>
    <property type="evidence" value="ECO:0007669"/>
    <property type="project" value="TreeGrafter"/>
</dbReference>
<evidence type="ECO:0008006" key="15">
    <source>
        <dbReference type="Google" id="ProtNLM"/>
    </source>
</evidence>
<feature type="domain" description="Penicillin-binding protein transpeptidase" evidence="11">
    <location>
        <begin position="186"/>
        <end position="506"/>
    </location>
</feature>
<dbReference type="InterPro" id="IPR036138">
    <property type="entry name" value="PBP_dimer_sf"/>
</dbReference>
<dbReference type="GO" id="GO:0005886">
    <property type="term" value="C:plasma membrane"/>
    <property type="evidence" value="ECO:0007669"/>
    <property type="project" value="TreeGrafter"/>
</dbReference>
<reference evidence="13 14" key="1">
    <citation type="journal article" date="2016" name="Nat. Commun.">
        <title>Thousands of microbial genomes shed light on interconnected biogeochemical processes in an aquifer system.</title>
        <authorList>
            <person name="Anantharaman K."/>
            <person name="Brown C.T."/>
            <person name="Hug L.A."/>
            <person name="Sharon I."/>
            <person name="Castelle C.J."/>
            <person name="Probst A.J."/>
            <person name="Thomas B.C."/>
            <person name="Singh A."/>
            <person name="Wilkins M.J."/>
            <person name="Karaoz U."/>
            <person name="Brodie E.L."/>
            <person name="Williams K.H."/>
            <person name="Hubbard S.S."/>
            <person name="Banfield J.F."/>
        </authorList>
    </citation>
    <scope>NUCLEOTIDE SEQUENCE [LARGE SCALE GENOMIC DNA]</scope>
</reference>
<evidence type="ECO:0000256" key="4">
    <source>
        <dbReference type="ARBA" id="ARBA00022692"/>
    </source>
</evidence>
<dbReference type="Gene3D" id="3.90.1310.10">
    <property type="entry name" value="Penicillin-binding protein 2a (Domain 2)"/>
    <property type="match status" value="1"/>
</dbReference>
<dbReference type="Pfam" id="PF03717">
    <property type="entry name" value="PBP_dimer"/>
    <property type="match status" value="1"/>
</dbReference>
<evidence type="ECO:0000313" key="14">
    <source>
        <dbReference type="Proteomes" id="UP000179237"/>
    </source>
</evidence>
<keyword evidence="7 10" id="KW-1133">Transmembrane helix</keyword>
<protein>
    <recommendedName>
        <fullName evidence="15">Penicillin-binding protein 2</fullName>
    </recommendedName>
</protein>
<dbReference type="GO" id="GO:0008658">
    <property type="term" value="F:penicillin binding"/>
    <property type="evidence" value="ECO:0007669"/>
    <property type="project" value="InterPro"/>
</dbReference>
<evidence type="ECO:0000256" key="9">
    <source>
        <dbReference type="ARBA" id="ARBA00023316"/>
    </source>
</evidence>
<dbReference type="InterPro" id="IPR005311">
    <property type="entry name" value="PBP_dimer"/>
</dbReference>
<keyword evidence="6" id="KW-0573">Peptidoglycan synthesis</keyword>
<evidence type="ECO:0000256" key="8">
    <source>
        <dbReference type="ARBA" id="ARBA00023136"/>
    </source>
</evidence>
<evidence type="ECO:0000256" key="2">
    <source>
        <dbReference type="ARBA" id="ARBA00004236"/>
    </source>
</evidence>
<dbReference type="InterPro" id="IPR012338">
    <property type="entry name" value="Beta-lactam/transpept-like"/>
</dbReference>
<evidence type="ECO:0000313" key="13">
    <source>
        <dbReference type="EMBL" id="OGD82980.1"/>
    </source>
</evidence>
<dbReference type="AlphaFoldDB" id="A0A1F5FTP3"/>
<dbReference type="SUPFAM" id="SSF56519">
    <property type="entry name" value="Penicillin binding protein dimerisation domain"/>
    <property type="match status" value="1"/>
</dbReference>
<evidence type="ECO:0000259" key="12">
    <source>
        <dbReference type="Pfam" id="PF03717"/>
    </source>
</evidence>
<accession>A0A1F5FTP3</accession>
<evidence type="ECO:0000256" key="7">
    <source>
        <dbReference type="ARBA" id="ARBA00022989"/>
    </source>
</evidence>
<feature type="domain" description="Penicillin-binding protein dimerisation" evidence="12">
    <location>
        <begin position="70"/>
        <end position="142"/>
    </location>
</feature>
<dbReference type="PANTHER" id="PTHR30627">
    <property type="entry name" value="PEPTIDOGLYCAN D,D-TRANSPEPTIDASE"/>
    <property type="match status" value="1"/>
</dbReference>
<keyword evidence="4 10" id="KW-0812">Transmembrane</keyword>
<comment type="caution">
    <text evidence="13">The sequence shown here is derived from an EMBL/GenBank/DDBJ whole genome shotgun (WGS) entry which is preliminary data.</text>
</comment>
<evidence type="ECO:0000256" key="3">
    <source>
        <dbReference type="ARBA" id="ARBA00022475"/>
    </source>
</evidence>
<dbReference type="Gene3D" id="3.40.710.10">
    <property type="entry name" value="DD-peptidase/beta-lactamase superfamily"/>
    <property type="match status" value="1"/>
</dbReference>
<dbReference type="EMBL" id="MFAQ01000033">
    <property type="protein sequence ID" value="OGD82980.1"/>
    <property type="molecule type" value="Genomic_DNA"/>
</dbReference>
<keyword evidence="9" id="KW-0961">Cell wall biogenesis/degradation</keyword>
<evidence type="ECO:0000256" key="6">
    <source>
        <dbReference type="ARBA" id="ARBA00022984"/>
    </source>
</evidence>
<comment type="subcellular location">
    <subcellularLocation>
        <location evidence="2">Cell membrane</location>
    </subcellularLocation>
    <subcellularLocation>
        <location evidence="1">Membrane</location>
        <topology evidence="1">Single-pass membrane protein</topology>
    </subcellularLocation>
</comment>
<evidence type="ECO:0000256" key="5">
    <source>
        <dbReference type="ARBA" id="ARBA00022960"/>
    </source>
</evidence>
<proteinExistence type="predicted"/>
<feature type="transmembrane region" description="Helical" evidence="10">
    <location>
        <begin position="7"/>
        <end position="27"/>
    </location>
</feature>
<gene>
    <name evidence="13" type="ORF">A2572_03505</name>
</gene>